<dbReference type="NCBIfam" id="TIGR00932">
    <property type="entry name" value="2a37"/>
    <property type="match status" value="1"/>
</dbReference>
<feature type="transmembrane region" description="Helical" evidence="11">
    <location>
        <begin position="272"/>
        <end position="291"/>
    </location>
</feature>
<name>A0A4R9GG37_9LEPT</name>
<evidence type="ECO:0000256" key="7">
    <source>
        <dbReference type="ARBA" id="ARBA00022958"/>
    </source>
</evidence>
<comment type="subcellular location">
    <subcellularLocation>
        <location evidence="1">Endomembrane system</location>
        <topology evidence="1">Multi-pass membrane protein</topology>
    </subcellularLocation>
</comment>
<evidence type="ECO:0000256" key="9">
    <source>
        <dbReference type="ARBA" id="ARBA00023065"/>
    </source>
</evidence>
<evidence type="ECO:0000313" key="13">
    <source>
        <dbReference type="EMBL" id="TGK11630.1"/>
    </source>
</evidence>
<comment type="caution">
    <text evidence="13">The sequence shown here is derived from an EMBL/GenBank/DDBJ whole genome shotgun (WGS) entry which is preliminary data.</text>
</comment>
<dbReference type="Pfam" id="PF02254">
    <property type="entry name" value="TrkA_N"/>
    <property type="match status" value="1"/>
</dbReference>
<dbReference type="InterPro" id="IPR003148">
    <property type="entry name" value="RCK_N"/>
</dbReference>
<sequence length="598" mass="65751">MEQQSILITAIILLTTAVLCVPLFKKVGIGSIIGYVAGGILIGPYGIRLVTGGTEILHFAEFGVVLLLFLIGLELRPQTLWILRKPIFGMGLTQVVLSSVVLTYLIHWIFSIEWIAAALLGVSFSLSSTAFALQSLAEKNQLNTTTGRSAFAILLFQDLAVIPIMAILPLAASGGGTGQHPGFDFTKFALALFAILLVILGGRFLTRPLFRIIASSGNHEIFVALSLLLVLGVALIMEQVGLSMALGSFLGGVLLADSEYRHELEANLEPFKGLLLGLFFLAVGMSMNLDVLKLNPWFVLGISIGLMLVKGLILFIIGRVNRLSSESAANLSFNISQGGEFAFVILNVSAQLGILEKQISEYSIVVVTVSMLLTPFFTILKEKIFDPFFRNEEETPPDVIEERNRVIIAGFGRVGQIIGRMLYVHRIGFTALEHNAEQVNVARKFGYKIYFGDASRLDLLISAGAEQADILILAVQDMDLSVKIAELVKAHFPKLQIIARARNRAHYFKLLDLGIRNIRRDTFASSLEIGGEALMELGFLPSEVERILEKFRAYDEEMLMGQYKVKHDEKELIAFSKNAVKQLEESFAADRLEKEAAS</sequence>
<evidence type="ECO:0000256" key="6">
    <source>
        <dbReference type="ARBA" id="ARBA00022692"/>
    </source>
</evidence>
<dbReference type="GO" id="GO:0015297">
    <property type="term" value="F:antiporter activity"/>
    <property type="evidence" value="ECO:0007669"/>
    <property type="project" value="UniProtKB-KW"/>
</dbReference>
<dbReference type="InterPro" id="IPR006153">
    <property type="entry name" value="Cation/H_exchanger_TM"/>
</dbReference>
<proteinExistence type="inferred from homology"/>
<evidence type="ECO:0000256" key="8">
    <source>
        <dbReference type="ARBA" id="ARBA00022989"/>
    </source>
</evidence>
<dbReference type="AlphaFoldDB" id="A0A4R9GG37"/>
<keyword evidence="5" id="KW-0633">Potassium transport</keyword>
<dbReference type="Gene3D" id="1.20.1530.20">
    <property type="match status" value="1"/>
</dbReference>
<evidence type="ECO:0000256" key="4">
    <source>
        <dbReference type="ARBA" id="ARBA00022449"/>
    </source>
</evidence>
<dbReference type="GO" id="GO:0006813">
    <property type="term" value="P:potassium ion transport"/>
    <property type="evidence" value="ECO:0007669"/>
    <property type="project" value="UniProtKB-KW"/>
</dbReference>
<feature type="transmembrane region" description="Helical" evidence="11">
    <location>
        <begin position="329"/>
        <end position="350"/>
    </location>
</feature>
<dbReference type="FunFam" id="3.40.50.720:FF:000036">
    <property type="entry name" value="Glutathione-regulated potassium-efflux system protein KefB"/>
    <property type="match status" value="1"/>
</dbReference>
<dbReference type="Proteomes" id="UP000298458">
    <property type="component" value="Unassembled WGS sequence"/>
</dbReference>
<evidence type="ECO:0000256" key="1">
    <source>
        <dbReference type="ARBA" id="ARBA00004127"/>
    </source>
</evidence>
<dbReference type="InterPro" id="IPR004771">
    <property type="entry name" value="K/H_exchanger"/>
</dbReference>
<feature type="domain" description="RCK N-terminal" evidence="12">
    <location>
        <begin position="403"/>
        <end position="526"/>
    </location>
</feature>
<evidence type="ECO:0000256" key="2">
    <source>
        <dbReference type="ARBA" id="ARBA00005551"/>
    </source>
</evidence>
<keyword evidence="6 11" id="KW-0812">Transmembrane</keyword>
<dbReference type="GO" id="GO:0012505">
    <property type="term" value="C:endomembrane system"/>
    <property type="evidence" value="ECO:0007669"/>
    <property type="project" value="UniProtKB-SubCell"/>
</dbReference>
<keyword evidence="4" id="KW-0050">Antiport</keyword>
<dbReference type="PANTHER" id="PTHR46157:SF4">
    <property type="entry name" value="K(+) EFFLUX ANTIPORTER 3, CHLOROPLASTIC"/>
    <property type="match status" value="1"/>
</dbReference>
<reference evidence="13" key="1">
    <citation type="journal article" date="2019" name="PLoS Negl. Trop. Dis.">
        <title>Revisiting the worldwide diversity of Leptospira species in the environment.</title>
        <authorList>
            <person name="Vincent A.T."/>
            <person name="Schiettekatte O."/>
            <person name="Bourhy P."/>
            <person name="Veyrier F.J."/>
            <person name="Picardeau M."/>
        </authorList>
    </citation>
    <scope>NUCLEOTIDE SEQUENCE [LARGE SCALE GENOMIC DNA]</scope>
    <source>
        <strain evidence="13">SSW15</strain>
    </source>
</reference>
<dbReference type="GO" id="GO:0008324">
    <property type="term" value="F:monoatomic cation transmembrane transporter activity"/>
    <property type="evidence" value="ECO:0007669"/>
    <property type="project" value="InterPro"/>
</dbReference>
<evidence type="ECO:0000256" key="11">
    <source>
        <dbReference type="SAM" id="Phobius"/>
    </source>
</evidence>
<feature type="transmembrane region" description="Helical" evidence="11">
    <location>
        <begin position="149"/>
        <end position="168"/>
    </location>
</feature>
<dbReference type="PROSITE" id="PS51201">
    <property type="entry name" value="RCK_N"/>
    <property type="match status" value="1"/>
</dbReference>
<keyword evidence="14" id="KW-1185">Reference proteome</keyword>
<feature type="transmembrane region" description="Helical" evidence="11">
    <location>
        <begin position="56"/>
        <end position="75"/>
    </location>
</feature>
<evidence type="ECO:0000256" key="3">
    <source>
        <dbReference type="ARBA" id="ARBA00022448"/>
    </source>
</evidence>
<dbReference type="SUPFAM" id="SSF51735">
    <property type="entry name" value="NAD(P)-binding Rossmann-fold domains"/>
    <property type="match status" value="1"/>
</dbReference>
<evidence type="ECO:0000313" key="14">
    <source>
        <dbReference type="Proteomes" id="UP000298458"/>
    </source>
</evidence>
<dbReference type="GO" id="GO:0005886">
    <property type="term" value="C:plasma membrane"/>
    <property type="evidence" value="ECO:0007669"/>
    <property type="project" value="TreeGrafter"/>
</dbReference>
<keyword evidence="9" id="KW-0406">Ion transport</keyword>
<dbReference type="OrthoDB" id="9793589at2"/>
<feature type="transmembrane region" description="Helical" evidence="11">
    <location>
        <begin position="115"/>
        <end position="137"/>
    </location>
</feature>
<feature type="transmembrane region" description="Helical" evidence="11">
    <location>
        <begin position="188"/>
        <end position="206"/>
    </location>
</feature>
<accession>A0A4R9GG37</accession>
<keyword evidence="3" id="KW-0813">Transport</keyword>
<organism evidence="13 14">
    <name type="scientific">Leptospira fletcheri</name>
    <dbReference type="NCBI Taxonomy" id="2484981"/>
    <lineage>
        <taxon>Bacteria</taxon>
        <taxon>Pseudomonadati</taxon>
        <taxon>Spirochaetota</taxon>
        <taxon>Spirochaetia</taxon>
        <taxon>Leptospirales</taxon>
        <taxon>Leptospiraceae</taxon>
        <taxon>Leptospira</taxon>
    </lineage>
</organism>
<keyword evidence="8 11" id="KW-1133">Transmembrane helix</keyword>
<evidence type="ECO:0000256" key="10">
    <source>
        <dbReference type="ARBA" id="ARBA00023136"/>
    </source>
</evidence>
<dbReference type="GO" id="GO:1902600">
    <property type="term" value="P:proton transmembrane transport"/>
    <property type="evidence" value="ECO:0007669"/>
    <property type="project" value="InterPro"/>
</dbReference>
<evidence type="ECO:0000259" key="12">
    <source>
        <dbReference type="PROSITE" id="PS51201"/>
    </source>
</evidence>
<comment type="similarity">
    <text evidence="2">Belongs to the monovalent cation:proton antiporter 2 (CPA2) transporter (TC 2.A.37) family.</text>
</comment>
<feature type="transmembrane region" description="Helical" evidence="11">
    <location>
        <begin position="6"/>
        <end position="25"/>
    </location>
</feature>
<protein>
    <submittedName>
        <fullName evidence="13">Potassium transporter Kef</fullName>
    </submittedName>
</protein>
<dbReference type="Gene3D" id="3.40.50.720">
    <property type="entry name" value="NAD(P)-binding Rossmann-like Domain"/>
    <property type="match status" value="1"/>
</dbReference>
<feature type="transmembrane region" description="Helical" evidence="11">
    <location>
        <begin position="87"/>
        <end position="109"/>
    </location>
</feature>
<keyword evidence="10 11" id="KW-0472">Membrane</keyword>
<dbReference type="PANTHER" id="PTHR46157">
    <property type="entry name" value="K(+) EFFLUX ANTIPORTER 3, CHLOROPLASTIC"/>
    <property type="match status" value="1"/>
</dbReference>
<dbReference type="InterPro" id="IPR038770">
    <property type="entry name" value="Na+/solute_symporter_sf"/>
</dbReference>
<feature type="transmembrane region" description="Helical" evidence="11">
    <location>
        <begin position="297"/>
        <end position="317"/>
    </location>
</feature>
<feature type="transmembrane region" description="Helical" evidence="11">
    <location>
        <begin position="32"/>
        <end position="50"/>
    </location>
</feature>
<evidence type="ECO:0000256" key="5">
    <source>
        <dbReference type="ARBA" id="ARBA00022538"/>
    </source>
</evidence>
<dbReference type="InterPro" id="IPR036291">
    <property type="entry name" value="NAD(P)-bd_dom_sf"/>
</dbReference>
<gene>
    <name evidence="13" type="ORF">EHO60_04845</name>
</gene>
<feature type="transmembrane region" description="Helical" evidence="11">
    <location>
        <begin position="218"/>
        <end position="236"/>
    </location>
</feature>
<dbReference type="RefSeq" id="WP_135767034.1">
    <property type="nucleotide sequence ID" value="NZ_RQET01000004.1"/>
</dbReference>
<feature type="transmembrane region" description="Helical" evidence="11">
    <location>
        <begin position="362"/>
        <end position="380"/>
    </location>
</feature>
<dbReference type="Pfam" id="PF00999">
    <property type="entry name" value="Na_H_Exchanger"/>
    <property type="match status" value="1"/>
</dbReference>
<dbReference type="EMBL" id="RQET01000004">
    <property type="protein sequence ID" value="TGK11630.1"/>
    <property type="molecule type" value="Genomic_DNA"/>
</dbReference>
<keyword evidence="7" id="KW-0630">Potassium</keyword>